<dbReference type="EMBL" id="AWSO01001046">
    <property type="protein sequence ID" value="ESK85589.1"/>
    <property type="molecule type" value="Genomic_DNA"/>
</dbReference>
<organism evidence="4 5">
    <name type="scientific">Moniliophthora roreri (strain MCA 2997)</name>
    <name type="common">Cocoa frosty pod rot fungus</name>
    <name type="synonym">Crinipellis roreri</name>
    <dbReference type="NCBI Taxonomy" id="1381753"/>
    <lineage>
        <taxon>Eukaryota</taxon>
        <taxon>Fungi</taxon>
        <taxon>Dikarya</taxon>
        <taxon>Basidiomycota</taxon>
        <taxon>Agaricomycotina</taxon>
        <taxon>Agaricomycetes</taxon>
        <taxon>Agaricomycetidae</taxon>
        <taxon>Agaricales</taxon>
        <taxon>Marasmiineae</taxon>
        <taxon>Marasmiaceae</taxon>
        <taxon>Moniliophthora</taxon>
    </lineage>
</organism>
<dbReference type="AlphaFoldDB" id="V2Y1T2"/>
<comment type="caution">
    <text evidence="4">The sequence shown here is derived from an EMBL/GenBank/DDBJ whole genome shotgun (WGS) entry which is preliminary data.</text>
</comment>
<dbReference type="Proteomes" id="UP000017559">
    <property type="component" value="Unassembled WGS sequence"/>
</dbReference>
<evidence type="ECO:0000259" key="3">
    <source>
        <dbReference type="Pfam" id="PF20152"/>
    </source>
</evidence>
<dbReference type="InterPro" id="IPR045339">
    <property type="entry name" value="DUF6534"/>
</dbReference>
<dbReference type="OrthoDB" id="2953893at2759"/>
<sequence>MSSNQPALLAAPLLLGYMLNWGLYGVLSVQVYLYWTAFPHDGLVAQTLVYGLYLLETAQTVSLTHNAFQGFVFGFENFVALTKMHNLWLDTYVLDGLVAFVFQIYFANRIRNLLPRSYILVPGIIALLSLAQLAGSIGAAVIIKHYAIFSAYAEVTASPVPGYLWIVCGTLADILITVTMVYALSRYDTTFKQTRGLVRRLSRLAIETGGLIAAMSLVQPVLSSVFPDQTYHIAPAIVIAKLYSNSLLATLNSRIKIHGARGTTNNANVTPGQNPNGNQPIPIAGLTSDSSGTSSWVPSTFPSRLDWDMDSNGLMNTLDSKADTNGIAGEPQIASLGSESKGEYHLSSQA</sequence>
<keyword evidence="2" id="KW-0472">Membrane</keyword>
<feature type="compositionally biased region" description="Low complexity" evidence="1">
    <location>
        <begin position="271"/>
        <end position="283"/>
    </location>
</feature>
<evidence type="ECO:0000256" key="1">
    <source>
        <dbReference type="SAM" id="MobiDB-lite"/>
    </source>
</evidence>
<accession>V2Y1T2</accession>
<evidence type="ECO:0000313" key="4">
    <source>
        <dbReference type="EMBL" id="ESK85589.1"/>
    </source>
</evidence>
<feature type="transmembrane region" description="Helical" evidence="2">
    <location>
        <begin position="7"/>
        <end position="35"/>
    </location>
</feature>
<gene>
    <name evidence="4" type="ORF">Moror_10003</name>
</gene>
<name>V2Y1T2_MONRO</name>
<dbReference type="PANTHER" id="PTHR40465">
    <property type="entry name" value="CHROMOSOME 1, WHOLE GENOME SHOTGUN SEQUENCE"/>
    <property type="match status" value="1"/>
</dbReference>
<dbReference type="PANTHER" id="PTHR40465:SF1">
    <property type="entry name" value="DUF6534 DOMAIN-CONTAINING PROTEIN"/>
    <property type="match status" value="1"/>
</dbReference>
<feature type="transmembrane region" description="Helical" evidence="2">
    <location>
        <begin position="87"/>
        <end position="106"/>
    </location>
</feature>
<proteinExistence type="predicted"/>
<dbReference type="Pfam" id="PF20152">
    <property type="entry name" value="DUF6534"/>
    <property type="match status" value="1"/>
</dbReference>
<feature type="domain" description="DUF6534" evidence="3">
    <location>
        <begin position="170"/>
        <end position="254"/>
    </location>
</feature>
<evidence type="ECO:0000313" key="5">
    <source>
        <dbReference type="Proteomes" id="UP000017559"/>
    </source>
</evidence>
<evidence type="ECO:0000256" key="2">
    <source>
        <dbReference type="SAM" id="Phobius"/>
    </source>
</evidence>
<feature type="region of interest" description="Disordered" evidence="1">
    <location>
        <begin position="262"/>
        <end position="297"/>
    </location>
</feature>
<reference evidence="4 5" key="1">
    <citation type="journal article" date="2014" name="BMC Genomics">
        <title>Genome and secretome analysis of the hemibiotrophic fungal pathogen, Moniliophthora roreri, which causes frosty pod rot disease of cacao: mechanisms of the biotrophic and necrotrophic phases.</title>
        <authorList>
            <person name="Meinhardt L.W."/>
            <person name="Costa G.G.L."/>
            <person name="Thomazella D.P.T."/>
            <person name="Teixeira P.J.P.L."/>
            <person name="Carazzolle M.F."/>
            <person name="Schuster S.C."/>
            <person name="Carlson J.E."/>
            <person name="Guiltinan M.J."/>
            <person name="Mieczkowski P."/>
            <person name="Farmer A."/>
            <person name="Ramaraj T."/>
            <person name="Crozier J."/>
            <person name="Davis R.E."/>
            <person name="Shao J."/>
            <person name="Melnick R.L."/>
            <person name="Pereira G.A.G."/>
            <person name="Bailey B.A."/>
        </authorList>
    </citation>
    <scope>NUCLEOTIDE SEQUENCE [LARGE SCALE GENOMIC DNA]</scope>
    <source>
        <strain evidence="4 5">MCA 2997</strain>
    </source>
</reference>
<feature type="transmembrane region" description="Helical" evidence="2">
    <location>
        <begin position="163"/>
        <end position="184"/>
    </location>
</feature>
<feature type="transmembrane region" description="Helical" evidence="2">
    <location>
        <begin position="118"/>
        <end position="143"/>
    </location>
</feature>
<feature type="transmembrane region" description="Helical" evidence="2">
    <location>
        <begin position="232"/>
        <end position="251"/>
    </location>
</feature>
<dbReference type="KEGG" id="mrr:Moror_10003"/>
<feature type="region of interest" description="Disordered" evidence="1">
    <location>
        <begin position="321"/>
        <end position="350"/>
    </location>
</feature>
<keyword evidence="2" id="KW-1133">Transmembrane helix</keyword>
<keyword evidence="5" id="KW-1185">Reference proteome</keyword>
<feature type="transmembrane region" description="Helical" evidence="2">
    <location>
        <begin position="204"/>
        <end position="226"/>
    </location>
</feature>
<protein>
    <recommendedName>
        <fullName evidence="3">DUF6534 domain-containing protein</fullName>
    </recommendedName>
</protein>
<feature type="compositionally biased region" description="Polar residues" evidence="1">
    <location>
        <begin position="287"/>
        <end position="297"/>
    </location>
</feature>
<dbReference type="HOGENOM" id="CLU_046025_2_1_1"/>
<keyword evidence="2" id="KW-0812">Transmembrane</keyword>